<reference evidence="2" key="2">
    <citation type="submission" date="2020-07" db="EMBL/GenBank/DDBJ databases">
        <authorList>
            <person name="Lood C."/>
            <person name="Girard L."/>
        </authorList>
    </citation>
    <scope>NUCLEOTIDE SEQUENCE</scope>
    <source>
        <strain evidence="2">SWRI12</strain>
    </source>
</reference>
<evidence type="ECO:0000313" key="3">
    <source>
        <dbReference type="EMBL" id="MBV4496405.1"/>
    </source>
</evidence>
<keyword evidence="1" id="KW-0812">Transmembrane</keyword>
<feature type="transmembrane region" description="Helical" evidence="1">
    <location>
        <begin position="38"/>
        <end position="59"/>
    </location>
</feature>
<protein>
    <submittedName>
        <fullName evidence="2">Uncharacterized protein</fullName>
    </submittedName>
</protein>
<keyword evidence="4" id="KW-1185">Reference proteome</keyword>
<keyword evidence="1" id="KW-1133">Transmembrane helix</keyword>
<evidence type="ECO:0000256" key="1">
    <source>
        <dbReference type="SAM" id="Phobius"/>
    </source>
</evidence>
<sequence>MSRDWVVWLGCFLLFGCGAVWAEIPIKNGFFIVNDVHDFFEILGSLATVVAVCVAAVSINSWKHQVNAVADLELARSLVFCLQRYKDQIIGVWVIAEFAASQAKGAETPNIELSTLVDAGFEKELDKLSAIQSEIKDLLLRCQSAWKLDLSTESRNINRFSERCSLVVKNYMLLSRKTPVFPNMSVRLRTAVVNHWSWFENNNFHTYESATLHVSDLVSRLEARVDKKLSIA</sequence>
<name>A0A923FF77_9PSED</name>
<evidence type="ECO:0000313" key="2">
    <source>
        <dbReference type="EMBL" id="MBC3391540.1"/>
    </source>
</evidence>
<organism evidence="2">
    <name type="scientific">Pseudomonas zanjanensis</name>
    <dbReference type="NCBI Taxonomy" id="2745496"/>
    <lineage>
        <taxon>Bacteria</taxon>
        <taxon>Pseudomonadati</taxon>
        <taxon>Pseudomonadota</taxon>
        <taxon>Gammaproteobacteria</taxon>
        <taxon>Pseudomonadales</taxon>
        <taxon>Pseudomonadaceae</taxon>
        <taxon>Pseudomonas</taxon>
    </lineage>
</organism>
<gene>
    <name evidence="3" type="ORF">HU715_013620</name>
    <name evidence="2" type="ORF">HU715_17940</name>
</gene>
<dbReference type="EMBL" id="JABWRB020000001">
    <property type="protein sequence ID" value="MBV4496405.1"/>
    <property type="molecule type" value="Genomic_DNA"/>
</dbReference>
<dbReference type="AlphaFoldDB" id="A0A923FF77"/>
<accession>A0A923FF77</accession>
<reference evidence="2 4" key="1">
    <citation type="journal article" date="2020" name="Microorganisms">
        <title>Reliable Identification of Environmental Pseudomonas Isolates Using the rpoD Gene.</title>
        <authorList>
            <consortium name="The Broad Institute Genome Sequencing Platform"/>
            <person name="Girard L."/>
            <person name="Lood C."/>
            <person name="Rokni-Zadeh H."/>
            <person name="van Noort V."/>
            <person name="Lavigne R."/>
            <person name="De Mot R."/>
        </authorList>
    </citation>
    <scope>NUCLEOTIDE SEQUENCE</scope>
    <source>
        <strain evidence="2 4">SWRI12</strain>
    </source>
</reference>
<evidence type="ECO:0000313" key="4">
    <source>
        <dbReference type="Proteomes" id="UP000636518"/>
    </source>
</evidence>
<comment type="caution">
    <text evidence="2">The sequence shown here is derived from an EMBL/GenBank/DDBJ whole genome shotgun (WGS) entry which is preliminary data.</text>
</comment>
<proteinExistence type="predicted"/>
<dbReference type="Proteomes" id="UP000636518">
    <property type="component" value="Unassembled WGS sequence"/>
</dbReference>
<dbReference type="PROSITE" id="PS51257">
    <property type="entry name" value="PROKAR_LIPOPROTEIN"/>
    <property type="match status" value="1"/>
</dbReference>
<reference evidence="3" key="3">
    <citation type="submission" date="2021-06" db="EMBL/GenBank/DDBJ databases">
        <title>Updating the genus Pseudomonas: Description of 43 new species and partition of the Pseudomonas putida group.</title>
        <authorList>
            <person name="Girard L."/>
            <person name="Lood C."/>
            <person name="Vandamme P."/>
            <person name="Rokni-Zadeh H."/>
            <person name="Van Noort V."/>
            <person name="Hofte M."/>
            <person name="Lavigne R."/>
            <person name="De Mot R."/>
        </authorList>
    </citation>
    <scope>NUCLEOTIDE SEQUENCE</scope>
    <source>
        <strain evidence="3">SWRI12</strain>
    </source>
</reference>
<dbReference type="RefSeq" id="WP_186707458.1">
    <property type="nucleotide sequence ID" value="NZ_JABWRB020000001.1"/>
</dbReference>
<dbReference type="EMBL" id="JABWRB010000023">
    <property type="protein sequence ID" value="MBC3391540.1"/>
    <property type="molecule type" value="Genomic_DNA"/>
</dbReference>
<keyword evidence="1" id="KW-0472">Membrane</keyword>